<dbReference type="InterPro" id="IPR011010">
    <property type="entry name" value="DNA_brk_join_enz"/>
</dbReference>
<accession>A0A4R5EKX0</accession>
<dbReference type="EMBL" id="SMFP01000016">
    <property type="protein sequence ID" value="TDE34923.1"/>
    <property type="molecule type" value="Genomic_DNA"/>
</dbReference>
<dbReference type="GO" id="GO:0015074">
    <property type="term" value="P:DNA integration"/>
    <property type="evidence" value="ECO:0007669"/>
    <property type="project" value="InterPro"/>
</dbReference>
<feature type="region of interest" description="Disordered" evidence="2">
    <location>
        <begin position="219"/>
        <end position="243"/>
    </location>
</feature>
<evidence type="ECO:0008006" key="5">
    <source>
        <dbReference type="Google" id="ProtNLM"/>
    </source>
</evidence>
<keyword evidence="1" id="KW-0233">DNA recombination</keyword>
<evidence type="ECO:0000313" key="3">
    <source>
        <dbReference type="EMBL" id="TDE34923.1"/>
    </source>
</evidence>
<dbReference type="SUPFAM" id="SSF56349">
    <property type="entry name" value="DNA breaking-rejoining enzymes"/>
    <property type="match status" value="1"/>
</dbReference>
<gene>
    <name evidence="3" type="ORF">E1B25_18515</name>
</gene>
<proteinExistence type="predicted"/>
<evidence type="ECO:0000313" key="4">
    <source>
        <dbReference type="Proteomes" id="UP000294662"/>
    </source>
</evidence>
<dbReference type="InterPro" id="IPR013762">
    <property type="entry name" value="Integrase-like_cat_sf"/>
</dbReference>
<organism evidence="3 4">
    <name type="scientific">Antarcticimicrobium sediminis</name>
    <dbReference type="NCBI Taxonomy" id="2546227"/>
    <lineage>
        <taxon>Bacteria</taxon>
        <taxon>Pseudomonadati</taxon>
        <taxon>Pseudomonadota</taxon>
        <taxon>Alphaproteobacteria</taxon>
        <taxon>Rhodobacterales</taxon>
        <taxon>Paracoccaceae</taxon>
        <taxon>Antarcticimicrobium</taxon>
    </lineage>
</organism>
<name>A0A4R5EKX0_9RHOB</name>
<sequence>MIALLMMTGCRPAELVHPDGITILATRAEGQDLLGIGLNGAKVTDLASLPNQQPALFTSPQVTPLNPERHLKGQPWRKLVLACRTPETCWLHARLSSGLQPVGAPQWDMNGDSSQARWQLTPRAAHAPLYGRRHPALAGLDKRVARIGKAAFPRLQARVTPYLFRHALAAGAKAAGLAREDLARLLGHVSTRTGSVYGAANQARTRPCLRTTQILRIDAPLVPRQKHNPVPKQARSREAPRRD</sequence>
<comment type="caution">
    <text evidence="3">The sequence shown here is derived from an EMBL/GenBank/DDBJ whole genome shotgun (WGS) entry which is preliminary data.</text>
</comment>
<reference evidence="3 4" key="1">
    <citation type="submission" date="2019-03" db="EMBL/GenBank/DDBJ databases">
        <authorList>
            <person name="Zhang S."/>
        </authorList>
    </citation>
    <scope>NUCLEOTIDE SEQUENCE [LARGE SCALE GENOMIC DNA]</scope>
    <source>
        <strain evidence="3 4">S4J41</strain>
    </source>
</reference>
<dbReference type="OrthoDB" id="7737283at2"/>
<dbReference type="GO" id="GO:0003677">
    <property type="term" value="F:DNA binding"/>
    <property type="evidence" value="ECO:0007669"/>
    <property type="project" value="InterPro"/>
</dbReference>
<dbReference type="Proteomes" id="UP000294662">
    <property type="component" value="Unassembled WGS sequence"/>
</dbReference>
<protein>
    <recommendedName>
        <fullName evidence="5">Phage integrase family protein</fullName>
    </recommendedName>
</protein>
<dbReference type="RefSeq" id="WP_132831076.1">
    <property type="nucleotide sequence ID" value="NZ_SMFP01000016.1"/>
</dbReference>
<keyword evidence="4" id="KW-1185">Reference proteome</keyword>
<dbReference type="AlphaFoldDB" id="A0A4R5EKX0"/>
<evidence type="ECO:0000256" key="1">
    <source>
        <dbReference type="ARBA" id="ARBA00023172"/>
    </source>
</evidence>
<dbReference type="Gene3D" id="1.10.443.10">
    <property type="entry name" value="Intergrase catalytic core"/>
    <property type="match status" value="1"/>
</dbReference>
<evidence type="ECO:0000256" key="2">
    <source>
        <dbReference type="SAM" id="MobiDB-lite"/>
    </source>
</evidence>
<dbReference type="GO" id="GO:0006310">
    <property type="term" value="P:DNA recombination"/>
    <property type="evidence" value="ECO:0007669"/>
    <property type="project" value="UniProtKB-KW"/>
</dbReference>